<dbReference type="Gene3D" id="2.40.50.140">
    <property type="entry name" value="Nucleic acid-binding proteins"/>
    <property type="match status" value="1"/>
</dbReference>
<feature type="binding site" evidence="4">
    <location>
        <position position="370"/>
    </location>
    <ligand>
        <name>S-adenosyl-L-methionine</name>
        <dbReference type="ChEBI" id="CHEBI:59789"/>
    </ligand>
</feature>
<dbReference type="Gene3D" id="2.40.50.1070">
    <property type="match status" value="1"/>
</dbReference>
<dbReference type="GO" id="GO:0070475">
    <property type="term" value="P:rRNA base methylation"/>
    <property type="evidence" value="ECO:0007669"/>
    <property type="project" value="TreeGrafter"/>
</dbReference>
<gene>
    <name evidence="7" type="ORF">SAMN02746089_02774</name>
</gene>
<evidence type="ECO:0000256" key="4">
    <source>
        <dbReference type="PROSITE-ProRule" id="PRU01024"/>
    </source>
</evidence>
<dbReference type="InterPro" id="IPR030391">
    <property type="entry name" value="MeTrfase_TrmA_CS"/>
</dbReference>
<dbReference type="InterPro" id="IPR030390">
    <property type="entry name" value="MeTrfase_TrmA_AS"/>
</dbReference>
<dbReference type="RefSeq" id="WP_073346634.1">
    <property type="nucleotide sequence ID" value="NZ_FQVH01000068.1"/>
</dbReference>
<evidence type="ECO:0000256" key="5">
    <source>
        <dbReference type="PROSITE-ProRule" id="PRU10015"/>
    </source>
</evidence>
<feature type="active site" description="Nucleophile" evidence="4">
    <location>
        <position position="397"/>
    </location>
</feature>
<organism evidence="7 8">
    <name type="scientific">Caldanaerobius fijiensis DSM 17918</name>
    <dbReference type="NCBI Taxonomy" id="1121256"/>
    <lineage>
        <taxon>Bacteria</taxon>
        <taxon>Bacillati</taxon>
        <taxon>Bacillota</taxon>
        <taxon>Clostridia</taxon>
        <taxon>Thermoanaerobacterales</taxon>
        <taxon>Thermoanaerobacteraceae</taxon>
        <taxon>Caldanaerobius</taxon>
    </lineage>
</organism>
<dbReference type="InterPro" id="IPR029063">
    <property type="entry name" value="SAM-dependent_MTases_sf"/>
</dbReference>
<keyword evidence="2 4" id="KW-0808">Transferase</keyword>
<dbReference type="AlphaFoldDB" id="A0A1M5FKR0"/>
<dbReference type="InterPro" id="IPR012340">
    <property type="entry name" value="NA-bd_OB-fold"/>
</dbReference>
<feature type="binding site" evidence="4">
    <location>
        <position position="322"/>
    </location>
    <ligand>
        <name>S-adenosyl-L-methionine</name>
        <dbReference type="ChEBI" id="CHEBI:59789"/>
    </ligand>
</feature>
<dbReference type="OrthoDB" id="9804590at2"/>
<feature type="active site" evidence="5">
    <location>
        <position position="397"/>
    </location>
</feature>
<feature type="binding site" evidence="4">
    <location>
        <position position="272"/>
    </location>
    <ligand>
        <name>S-adenosyl-L-methionine</name>
        <dbReference type="ChEBI" id="CHEBI:59789"/>
    </ligand>
</feature>
<sequence>MKQPVVVGESYIIDIVDLSSEGLGVGKVNGFTVFTRGAVIGERVEARIFKVTKNYAVADAVKIIISSPDRIEPECNAKNCGGCQLLHLSYEGQLRYKTNKVKNMLKRIGKIEAKVNDIIGADKPWHYRNKAEFAVMWVDDDPVIGFRAPKSHDVIPVERCYIQDTAVMDVVKAVREFIKKFANHEILSIITKLSSFNGNIMVILETVDKDLSDSEYLIDYLKQIKGVVSIVQLFKCEDKRKREKTKILYGVNKIIDKIKDLYFNITPLSFFQVNPEQTVKLYDKVLEYADLSGNEVVVDAYCGIGTISLYLARKAKEVYGIEVVEEAVEAAKENAAINHIANANFIAGKAEDELNSLYKRGIVADVVVVDPPRRGCDSRLLETLAAMKPKRIVYVSCDPGTLARDLRFLADNGFDVIEVQPVDMFPQTYHVEVVTLLVRNTKGFSDL</sequence>
<dbReference type="Gene3D" id="3.40.50.150">
    <property type="entry name" value="Vaccinia Virus protein VP39"/>
    <property type="match status" value="1"/>
</dbReference>
<dbReference type="Pfam" id="PF01938">
    <property type="entry name" value="TRAM"/>
    <property type="match status" value="1"/>
</dbReference>
<feature type="binding site" evidence="4">
    <location>
        <position position="301"/>
    </location>
    <ligand>
        <name>S-adenosyl-L-methionine</name>
        <dbReference type="ChEBI" id="CHEBI:59789"/>
    </ligand>
</feature>
<comment type="similarity">
    <text evidence="4">Belongs to the class I-like SAM-binding methyltransferase superfamily. RNA M5U methyltransferase family.</text>
</comment>
<dbReference type="InterPro" id="IPR010280">
    <property type="entry name" value="U5_MeTrfase_fam"/>
</dbReference>
<feature type="domain" description="TRAM" evidence="6">
    <location>
        <begin position="4"/>
        <end position="62"/>
    </location>
</feature>
<keyword evidence="3 4" id="KW-0949">S-adenosyl-L-methionine</keyword>
<dbReference type="PANTHER" id="PTHR11061">
    <property type="entry name" value="RNA M5U METHYLTRANSFERASE"/>
    <property type="match status" value="1"/>
</dbReference>
<dbReference type="PROSITE" id="PS01231">
    <property type="entry name" value="TRMA_2"/>
    <property type="match status" value="1"/>
</dbReference>
<dbReference type="Proteomes" id="UP000184088">
    <property type="component" value="Unassembled WGS sequence"/>
</dbReference>
<dbReference type="STRING" id="1121256.SAMN02746089_02774"/>
<dbReference type="InterPro" id="IPR002792">
    <property type="entry name" value="TRAM_dom"/>
</dbReference>
<evidence type="ECO:0000313" key="8">
    <source>
        <dbReference type="Proteomes" id="UP000184088"/>
    </source>
</evidence>
<evidence type="ECO:0000256" key="1">
    <source>
        <dbReference type="ARBA" id="ARBA00022603"/>
    </source>
</evidence>
<dbReference type="EMBL" id="FQVH01000068">
    <property type="protein sequence ID" value="SHF92075.1"/>
    <property type="molecule type" value="Genomic_DNA"/>
</dbReference>
<keyword evidence="8" id="KW-1185">Reference proteome</keyword>
<evidence type="ECO:0000259" key="6">
    <source>
        <dbReference type="PROSITE" id="PS50926"/>
    </source>
</evidence>
<accession>A0A1M5FKR0</accession>
<dbReference type="SUPFAM" id="SSF50249">
    <property type="entry name" value="Nucleic acid-binding proteins"/>
    <property type="match status" value="1"/>
</dbReference>
<evidence type="ECO:0000313" key="7">
    <source>
        <dbReference type="EMBL" id="SHF92075.1"/>
    </source>
</evidence>
<reference evidence="7 8" key="1">
    <citation type="submission" date="2016-11" db="EMBL/GenBank/DDBJ databases">
        <authorList>
            <person name="Jaros S."/>
            <person name="Januszkiewicz K."/>
            <person name="Wedrychowicz H."/>
        </authorList>
    </citation>
    <scope>NUCLEOTIDE SEQUENCE [LARGE SCALE GENOMIC DNA]</scope>
    <source>
        <strain evidence="7 8">DSM 17918</strain>
    </source>
</reference>
<dbReference type="GO" id="GO:0070041">
    <property type="term" value="F:rRNA (uridine-C5-)-methyltransferase activity"/>
    <property type="evidence" value="ECO:0007669"/>
    <property type="project" value="TreeGrafter"/>
</dbReference>
<dbReference type="PANTHER" id="PTHR11061:SF30">
    <property type="entry name" value="TRNA (URACIL(54)-C(5))-METHYLTRANSFERASE"/>
    <property type="match status" value="1"/>
</dbReference>
<dbReference type="SUPFAM" id="SSF53335">
    <property type="entry name" value="S-adenosyl-L-methionine-dependent methyltransferases"/>
    <property type="match status" value="1"/>
</dbReference>
<dbReference type="PROSITE" id="PS01230">
    <property type="entry name" value="TRMA_1"/>
    <property type="match status" value="1"/>
</dbReference>
<name>A0A1M5FKR0_9THEO</name>
<dbReference type="NCBIfam" id="TIGR00479">
    <property type="entry name" value="rumA"/>
    <property type="match status" value="1"/>
</dbReference>
<dbReference type="Pfam" id="PF05958">
    <property type="entry name" value="tRNA_U5-meth_tr"/>
    <property type="match status" value="1"/>
</dbReference>
<dbReference type="PROSITE" id="PS51687">
    <property type="entry name" value="SAM_MT_RNA_M5U"/>
    <property type="match status" value="1"/>
</dbReference>
<proteinExistence type="inferred from homology"/>
<evidence type="ECO:0000256" key="3">
    <source>
        <dbReference type="ARBA" id="ARBA00022691"/>
    </source>
</evidence>
<protein>
    <submittedName>
        <fullName evidence="7">23S rRNA (Uracil1939-C5)-methyltransferase</fullName>
    </submittedName>
</protein>
<dbReference type="FunFam" id="3.40.50.150:FF:000009">
    <property type="entry name" value="23S rRNA (Uracil(1939)-C(5))-methyltransferase RlmD"/>
    <property type="match status" value="1"/>
</dbReference>
<dbReference type="PROSITE" id="PS50926">
    <property type="entry name" value="TRAM"/>
    <property type="match status" value="1"/>
</dbReference>
<evidence type="ECO:0000256" key="2">
    <source>
        <dbReference type="ARBA" id="ARBA00022679"/>
    </source>
</evidence>
<keyword evidence="1 4" id="KW-0489">Methyltransferase</keyword>